<evidence type="ECO:0000313" key="2">
    <source>
        <dbReference type="Proteomes" id="UP000005408"/>
    </source>
</evidence>
<organism evidence="1 2">
    <name type="scientific">Magallana gigas</name>
    <name type="common">Pacific oyster</name>
    <name type="synonym">Crassostrea gigas</name>
    <dbReference type="NCBI Taxonomy" id="29159"/>
    <lineage>
        <taxon>Eukaryota</taxon>
        <taxon>Metazoa</taxon>
        <taxon>Spiralia</taxon>
        <taxon>Lophotrochozoa</taxon>
        <taxon>Mollusca</taxon>
        <taxon>Bivalvia</taxon>
        <taxon>Autobranchia</taxon>
        <taxon>Pteriomorphia</taxon>
        <taxon>Ostreida</taxon>
        <taxon>Ostreoidea</taxon>
        <taxon>Ostreidae</taxon>
        <taxon>Magallana</taxon>
    </lineage>
</organism>
<keyword evidence="2" id="KW-1185">Reference proteome</keyword>
<name>A0A8W8LU22_MAGGI</name>
<evidence type="ECO:0000313" key="1">
    <source>
        <dbReference type="EnsemblMetazoa" id="G29605.1:cds"/>
    </source>
</evidence>
<reference evidence="1" key="1">
    <citation type="submission" date="2022-08" db="UniProtKB">
        <authorList>
            <consortium name="EnsemblMetazoa"/>
        </authorList>
    </citation>
    <scope>IDENTIFICATION</scope>
    <source>
        <strain evidence="1">05x7-T-G4-1.051#20</strain>
    </source>
</reference>
<dbReference type="AlphaFoldDB" id="A0A8W8LU22"/>
<dbReference type="EnsemblMetazoa" id="G29605.1">
    <property type="protein sequence ID" value="G29605.1:cds"/>
    <property type="gene ID" value="G29605"/>
</dbReference>
<protein>
    <submittedName>
        <fullName evidence="1">Uncharacterized protein</fullName>
    </submittedName>
</protein>
<accession>A0A8W8LU22</accession>
<sequence length="212" mass="24297">MKPAVEEISASNIDVGAEAEVEANSNITVPDSITVLHDHEYATSSPQHNKASLKHMEEELVKLQQEINMLKLKKPSMTIGNIINDPEKAPLLKEIAEKYDIEEPIQCLMTMMHLSRYEQLECLPESTLLSHSTVFMSGRLFRLDYDALPKKIFLTRLMSFMIYLLVKQKGFIPDIVTILHLYDLAEYLQDWLYNGTFPTKDSSIKIVRRAVK</sequence>
<proteinExistence type="predicted"/>
<dbReference type="Proteomes" id="UP000005408">
    <property type="component" value="Unassembled WGS sequence"/>
</dbReference>